<dbReference type="Proteomes" id="UP001293718">
    <property type="component" value="Unassembled WGS sequence"/>
</dbReference>
<sequence>MPALKRHRRPPAAGRSARPRGAVALVTVLLLCALALLASLHAHRALLAELRGARVQQRSAQAHEAAESGLQWALAQLNAGRLDGACAPSSDAGAQRLRERLIFSLAGLRLSPASEADGQPSRAGCTLDADGAWACACGGSGAPASALETPSFSVQVAAGPRADLMALRSRGCLGCGEGELDAQAPAEWLLALVPAITGLPAAPLTVRGTVRLPGFNLRLSTRERDAQGLLLHAGGVVDASSLQPGEDRAQTLRLVAERDPELARLSAGRLLHRHLGLDPLDLARAPGMQIVRCDGDCADALRTAVDRGAQALWVDGDLSLPAGLTLGSVDAPVLLAVQGAARLGPGVRLHGLLAAASLQWHARPGGDFIRGAVLVDGDCCEGSGAPALERDAALLRRLARQAGRFVAVPGSWKDFE</sequence>
<name>A0ABU5IGZ3_9BURK</name>
<dbReference type="EMBL" id="JAXOJX010000015">
    <property type="protein sequence ID" value="MDZ5457203.1"/>
    <property type="molecule type" value="Genomic_DNA"/>
</dbReference>
<accession>A0ABU5IGZ3</accession>
<evidence type="ECO:0000313" key="1">
    <source>
        <dbReference type="EMBL" id="MDZ5457203.1"/>
    </source>
</evidence>
<comment type="caution">
    <text evidence="1">The sequence shown here is derived from an EMBL/GenBank/DDBJ whole genome shotgun (WGS) entry which is preliminary data.</text>
</comment>
<proteinExistence type="predicted"/>
<reference evidence="1 2" key="1">
    <citation type="submission" date="2023-11" db="EMBL/GenBank/DDBJ databases">
        <title>Draft genome of Azohydromonas lata strain H1 (DSM1123), a polyhydroxyalkanoate producer.</title>
        <authorList>
            <person name="Traversa D."/>
            <person name="D'Addabbo P."/>
            <person name="Pazzani C."/>
            <person name="Manzari C."/>
            <person name="Chiara M."/>
            <person name="Scrascia M."/>
        </authorList>
    </citation>
    <scope>NUCLEOTIDE SEQUENCE [LARGE SCALE GENOMIC DNA]</scope>
    <source>
        <strain evidence="1 2">H1</strain>
    </source>
</reference>
<gene>
    <name evidence="1" type="ORF">SM757_11530</name>
</gene>
<keyword evidence="2" id="KW-1185">Reference proteome</keyword>
<evidence type="ECO:0000313" key="2">
    <source>
        <dbReference type="Proteomes" id="UP001293718"/>
    </source>
</evidence>
<dbReference type="RefSeq" id="WP_322465573.1">
    <property type="nucleotide sequence ID" value="NZ_JAXOJX010000015.1"/>
</dbReference>
<protein>
    <submittedName>
        <fullName evidence="1">Uncharacterized protein</fullName>
    </submittedName>
</protein>
<organism evidence="1 2">
    <name type="scientific">Azohydromonas lata</name>
    <dbReference type="NCBI Taxonomy" id="45677"/>
    <lineage>
        <taxon>Bacteria</taxon>
        <taxon>Pseudomonadati</taxon>
        <taxon>Pseudomonadota</taxon>
        <taxon>Betaproteobacteria</taxon>
        <taxon>Burkholderiales</taxon>
        <taxon>Sphaerotilaceae</taxon>
        <taxon>Azohydromonas</taxon>
    </lineage>
</organism>